<dbReference type="Pfam" id="PF00751">
    <property type="entry name" value="DM"/>
    <property type="match status" value="1"/>
</dbReference>
<accession>A0AAV2Q255</accession>
<feature type="compositionally biased region" description="Basic and acidic residues" evidence="5">
    <location>
        <begin position="150"/>
        <end position="163"/>
    </location>
</feature>
<evidence type="ECO:0000256" key="4">
    <source>
        <dbReference type="ARBA" id="ARBA00023242"/>
    </source>
</evidence>
<evidence type="ECO:0000313" key="7">
    <source>
        <dbReference type="EMBL" id="CAL4066974.1"/>
    </source>
</evidence>
<evidence type="ECO:0000256" key="5">
    <source>
        <dbReference type="SAM" id="MobiDB-lite"/>
    </source>
</evidence>
<dbReference type="GO" id="GO:0043565">
    <property type="term" value="F:sequence-specific DNA binding"/>
    <property type="evidence" value="ECO:0007669"/>
    <property type="project" value="InterPro"/>
</dbReference>
<evidence type="ECO:0000256" key="1">
    <source>
        <dbReference type="ARBA" id="ARBA00022723"/>
    </source>
</evidence>
<feature type="compositionally biased region" description="Low complexity" evidence="5">
    <location>
        <begin position="89"/>
        <end position="105"/>
    </location>
</feature>
<evidence type="ECO:0000313" key="8">
    <source>
        <dbReference type="Proteomes" id="UP001497623"/>
    </source>
</evidence>
<feature type="domain" description="DM" evidence="6">
    <location>
        <begin position="110"/>
        <end position="167"/>
    </location>
</feature>
<dbReference type="SUPFAM" id="SSF82927">
    <property type="entry name" value="Cysteine-rich DNA binding domain, (DM domain)"/>
    <property type="match status" value="1"/>
</dbReference>
<feature type="region of interest" description="Disordered" evidence="5">
    <location>
        <begin position="150"/>
        <end position="179"/>
    </location>
</feature>
<dbReference type="EMBL" id="CAXKWB010002435">
    <property type="protein sequence ID" value="CAL4066974.1"/>
    <property type="molecule type" value="Genomic_DNA"/>
</dbReference>
<evidence type="ECO:0000256" key="3">
    <source>
        <dbReference type="ARBA" id="ARBA00023125"/>
    </source>
</evidence>
<dbReference type="GO" id="GO:0046872">
    <property type="term" value="F:metal ion binding"/>
    <property type="evidence" value="ECO:0007669"/>
    <property type="project" value="UniProtKB-KW"/>
</dbReference>
<comment type="caution">
    <text evidence="7">The sequence shown here is derived from an EMBL/GenBank/DDBJ whole genome shotgun (WGS) entry which is preliminary data.</text>
</comment>
<keyword evidence="4" id="KW-0539">Nucleus</keyword>
<evidence type="ECO:0000259" key="6">
    <source>
        <dbReference type="SMART" id="SM00301"/>
    </source>
</evidence>
<keyword evidence="2" id="KW-0862">Zinc</keyword>
<dbReference type="InterPro" id="IPR001275">
    <property type="entry name" value="DM_DNA-bd"/>
</dbReference>
<keyword evidence="8" id="KW-1185">Reference proteome</keyword>
<gene>
    <name evidence="7" type="ORF">MNOR_LOCUS6060</name>
</gene>
<keyword evidence="1" id="KW-0479">Metal-binding</keyword>
<dbReference type="AlphaFoldDB" id="A0AAV2Q255"/>
<dbReference type="SMART" id="SM00301">
    <property type="entry name" value="DM"/>
    <property type="match status" value="1"/>
</dbReference>
<sequence length="218" mass="25732">RKMHNAYKKRILKAWVPDDDGGILSENQRSEGRDWVHTDSVVSSKGSRVSNECLGESLVNIQKVAETAQQQQEQQQQHQQQELEHQQKVQHQQQEQRQQQQHQHQSGGRRKPCCKLCHNHGIDQINRGHKHQCPYRTAEHIRSCRDCKMTEEKRKSTREEQKNMRAKKARPPSPPMSYCINPVSAEEYPRMKELENETRNIIDTRLFDQINNKVLRRT</sequence>
<feature type="non-terminal residue" evidence="7">
    <location>
        <position position="1"/>
    </location>
</feature>
<feature type="region of interest" description="Disordered" evidence="5">
    <location>
        <begin position="73"/>
        <end position="111"/>
    </location>
</feature>
<reference evidence="7 8" key="1">
    <citation type="submission" date="2024-05" db="EMBL/GenBank/DDBJ databases">
        <authorList>
            <person name="Wallberg A."/>
        </authorList>
    </citation>
    <scope>NUCLEOTIDE SEQUENCE [LARGE SCALE GENOMIC DNA]</scope>
</reference>
<dbReference type="InterPro" id="IPR036407">
    <property type="entry name" value="DM_DNA-bd_sf"/>
</dbReference>
<dbReference type="Gene3D" id="4.10.1040.10">
    <property type="entry name" value="DM DNA-binding domain"/>
    <property type="match status" value="1"/>
</dbReference>
<keyword evidence="3" id="KW-0238">DNA-binding</keyword>
<protein>
    <recommendedName>
        <fullName evidence="6">DM domain-containing protein</fullName>
    </recommendedName>
</protein>
<name>A0AAV2Q255_MEGNR</name>
<evidence type="ECO:0000256" key="2">
    <source>
        <dbReference type="ARBA" id="ARBA00022833"/>
    </source>
</evidence>
<proteinExistence type="predicted"/>
<dbReference type="GO" id="GO:0006355">
    <property type="term" value="P:regulation of DNA-templated transcription"/>
    <property type="evidence" value="ECO:0007669"/>
    <property type="project" value="InterPro"/>
</dbReference>
<organism evidence="7 8">
    <name type="scientific">Meganyctiphanes norvegica</name>
    <name type="common">Northern krill</name>
    <name type="synonym">Thysanopoda norvegica</name>
    <dbReference type="NCBI Taxonomy" id="48144"/>
    <lineage>
        <taxon>Eukaryota</taxon>
        <taxon>Metazoa</taxon>
        <taxon>Ecdysozoa</taxon>
        <taxon>Arthropoda</taxon>
        <taxon>Crustacea</taxon>
        <taxon>Multicrustacea</taxon>
        <taxon>Malacostraca</taxon>
        <taxon>Eumalacostraca</taxon>
        <taxon>Eucarida</taxon>
        <taxon>Euphausiacea</taxon>
        <taxon>Euphausiidae</taxon>
        <taxon>Meganyctiphanes</taxon>
    </lineage>
</organism>
<dbReference type="Proteomes" id="UP001497623">
    <property type="component" value="Unassembled WGS sequence"/>
</dbReference>